<name>A0A0Q3TLS8_9BACI</name>
<accession>A0A0Q3TLS8</accession>
<keyword evidence="1" id="KW-0472">Membrane</keyword>
<feature type="transmembrane region" description="Helical" evidence="1">
    <location>
        <begin position="66"/>
        <end position="86"/>
    </location>
</feature>
<dbReference type="RefSeq" id="WP_055740738.1">
    <property type="nucleotide sequence ID" value="NZ_JAAIWL010000032.1"/>
</dbReference>
<keyword evidence="1" id="KW-1133">Transmembrane helix</keyword>
<feature type="transmembrane region" description="Helical" evidence="1">
    <location>
        <begin position="12"/>
        <end position="29"/>
    </location>
</feature>
<dbReference type="EMBL" id="LJJC01000004">
    <property type="protein sequence ID" value="KQL54942.1"/>
    <property type="molecule type" value="Genomic_DNA"/>
</dbReference>
<dbReference type="PATRIC" id="fig|157838.3.peg.3652"/>
<evidence type="ECO:0000313" key="2">
    <source>
        <dbReference type="EMBL" id="KQL54942.1"/>
    </source>
</evidence>
<dbReference type="Proteomes" id="UP000051888">
    <property type="component" value="Unassembled WGS sequence"/>
</dbReference>
<dbReference type="AlphaFoldDB" id="A0A0Q3TLS8"/>
<feature type="transmembrane region" description="Helical" evidence="1">
    <location>
        <begin position="185"/>
        <end position="204"/>
    </location>
</feature>
<feature type="transmembrane region" description="Helical" evidence="1">
    <location>
        <begin position="35"/>
        <end position="54"/>
    </location>
</feature>
<evidence type="ECO:0000313" key="3">
    <source>
        <dbReference type="Proteomes" id="UP000051888"/>
    </source>
</evidence>
<keyword evidence="3" id="KW-1185">Reference proteome</keyword>
<proteinExistence type="predicted"/>
<feature type="transmembrane region" description="Helical" evidence="1">
    <location>
        <begin position="288"/>
        <end position="308"/>
    </location>
</feature>
<feature type="transmembrane region" description="Helical" evidence="1">
    <location>
        <begin position="92"/>
        <end position="112"/>
    </location>
</feature>
<comment type="caution">
    <text evidence="2">The sequence shown here is derived from an EMBL/GenBank/DDBJ whole genome shotgun (WGS) entry which is preliminary data.</text>
</comment>
<protein>
    <submittedName>
        <fullName evidence="2">Uncharacterized protein</fullName>
    </submittedName>
</protein>
<organism evidence="2 3">
    <name type="scientific">Heyndrickxia shackletonii</name>
    <dbReference type="NCBI Taxonomy" id="157838"/>
    <lineage>
        <taxon>Bacteria</taxon>
        <taxon>Bacillati</taxon>
        <taxon>Bacillota</taxon>
        <taxon>Bacilli</taxon>
        <taxon>Bacillales</taxon>
        <taxon>Bacillaceae</taxon>
        <taxon>Heyndrickxia</taxon>
    </lineage>
</organism>
<keyword evidence="1" id="KW-0812">Transmembrane</keyword>
<sequence>MIFSNAETYKKYYLPVNIVITFLLIWSLYKLHYFHFFIGIIYFSFIIYQIFFLYRKKGDFNSIRFFFKIMREITFCLWFSTAFIYFNTTDKVWVWLNISLWFLILAISYQYIRIILNTWWKYLILFFCMFFINFFIAGLGLIILQEAYKISDRDMFTIIYVLTIFIPILLTSLETDELRLKVIKVAIYAWVALITSLSTIVFLIKDDVEKFIYKDVILNELNIRDERHLEDILKNKKNVEQFEKMINEMNLSEKITLRGESGSYLSSKEITRNIILQFKEQSSAWTEMLFSLFFLPHIIGGVWCTFVVELKEKNIFFSDMKNKNI</sequence>
<reference evidence="2 3" key="1">
    <citation type="submission" date="2015-09" db="EMBL/GenBank/DDBJ databases">
        <title>Genome sequencing project for genomic taxonomy and phylogenomics of Bacillus-like bacteria.</title>
        <authorList>
            <person name="Liu B."/>
            <person name="Wang J."/>
            <person name="Zhu Y."/>
            <person name="Liu G."/>
            <person name="Chen Q."/>
            <person name="Chen Z."/>
            <person name="Lan J."/>
            <person name="Che J."/>
            <person name="Ge C."/>
            <person name="Shi H."/>
            <person name="Pan Z."/>
            <person name="Liu X."/>
        </authorList>
    </citation>
    <scope>NUCLEOTIDE SEQUENCE [LARGE SCALE GENOMIC DNA]</scope>
    <source>
        <strain evidence="2 3">LMG 18435</strain>
    </source>
</reference>
<evidence type="ECO:0000256" key="1">
    <source>
        <dbReference type="SAM" id="Phobius"/>
    </source>
</evidence>
<dbReference type="STRING" id="157838.AN964_16500"/>
<feature type="transmembrane region" description="Helical" evidence="1">
    <location>
        <begin position="119"/>
        <end position="143"/>
    </location>
</feature>
<feature type="transmembrane region" description="Helical" evidence="1">
    <location>
        <begin position="155"/>
        <end position="173"/>
    </location>
</feature>
<gene>
    <name evidence="2" type="ORF">AN964_16500</name>
</gene>